<keyword evidence="1" id="KW-0472">Membrane</keyword>
<organism evidence="2 3">
    <name type="scientific">Bifidobacterium adolescentis</name>
    <dbReference type="NCBI Taxonomy" id="1680"/>
    <lineage>
        <taxon>Bacteria</taxon>
        <taxon>Bacillati</taxon>
        <taxon>Actinomycetota</taxon>
        <taxon>Actinomycetes</taxon>
        <taxon>Bifidobacteriales</taxon>
        <taxon>Bifidobacteriaceae</taxon>
        <taxon>Bifidobacterium</taxon>
    </lineage>
</organism>
<feature type="transmembrane region" description="Helical" evidence="1">
    <location>
        <begin position="58"/>
        <end position="79"/>
    </location>
</feature>
<feature type="transmembrane region" description="Helical" evidence="1">
    <location>
        <begin position="35"/>
        <end position="52"/>
    </location>
</feature>
<comment type="caution">
    <text evidence="2">The sequence shown here is derived from an EMBL/GenBank/DDBJ whole genome shotgun (WGS) entry which is preliminary data.</text>
</comment>
<keyword evidence="1" id="KW-0812">Transmembrane</keyword>
<evidence type="ECO:0000256" key="1">
    <source>
        <dbReference type="SAM" id="Phobius"/>
    </source>
</evidence>
<keyword evidence="1" id="KW-1133">Transmembrane helix</keyword>
<evidence type="ECO:0000313" key="2">
    <source>
        <dbReference type="EMBL" id="OSG84606.1"/>
    </source>
</evidence>
<reference evidence="2 3" key="1">
    <citation type="journal article" date="2016" name="Sci. Rep.">
        <title>Evaluation of genetic diversity among strains of the human gut commensal Bifidobacterium adolescentis.</title>
        <authorList>
            <person name="Duranti S."/>
            <person name="Milani C."/>
            <person name="Lugli G.A."/>
            <person name="Mancabelli L."/>
            <person name="Turroni F."/>
            <person name="Ferrario C."/>
            <person name="Mangifesta M."/>
            <person name="Viappiani A."/>
            <person name="Sanchez B."/>
            <person name="Margolles A."/>
            <person name="van Sinderen D."/>
            <person name="Ventura M."/>
        </authorList>
    </citation>
    <scope>NUCLEOTIDE SEQUENCE [LARGE SCALE GENOMIC DNA]</scope>
    <source>
        <strain evidence="2 3">487B</strain>
    </source>
</reference>
<gene>
    <name evidence="2" type="ORF">B0487_2093</name>
</gene>
<sequence length="249" mass="28072">MDNQDYTVNKTPLRSNGDREAVLQTIFRRGVLPQAVVYALGLLVAVCLLAYSNSLTGGWKIIFLFLSILNFVAGIRGLVKVSASWTTIRDCAYPNIDANAAETWDLAVWLANSPQFGGTPIRTMRQQELREALDEYGPLFQANNPEDVTVQLNRLERLMHDVDWTGQYVHALLLFRQLKDSHLKYWSQLDGAYWQTLIKLTSGMRLENLREDVQLSPHRMVILDGLQINCGLHGTVGEYTVGYEDGGVL</sequence>
<dbReference type="Proteomes" id="UP000193377">
    <property type="component" value="Unassembled WGS sequence"/>
</dbReference>
<accession>A0A1X2YR12</accession>
<evidence type="ECO:0000313" key="3">
    <source>
        <dbReference type="Proteomes" id="UP000193377"/>
    </source>
</evidence>
<dbReference type="AlphaFoldDB" id="A0A1X2YR12"/>
<name>A0A1X2YR12_BIFAD</name>
<protein>
    <submittedName>
        <fullName evidence="2">Uncharacterized protein</fullName>
    </submittedName>
</protein>
<proteinExistence type="predicted"/>
<dbReference type="EMBL" id="LNKD01000008">
    <property type="protein sequence ID" value="OSG84606.1"/>
    <property type="molecule type" value="Genomic_DNA"/>
</dbReference>